<evidence type="ECO:0000256" key="7">
    <source>
        <dbReference type="ARBA" id="ARBA00023016"/>
    </source>
</evidence>
<feature type="domain" description="CR-type" evidence="12">
    <location>
        <begin position="142"/>
        <end position="220"/>
    </location>
</feature>
<dbReference type="Gene3D" id="2.10.230.10">
    <property type="entry name" value="Heat shock protein DnaJ, cysteine-rich domain"/>
    <property type="match status" value="1"/>
</dbReference>
<keyword evidence="1 9" id="KW-0963">Cytoplasm</keyword>
<evidence type="ECO:0000256" key="4">
    <source>
        <dbReference type="ARBA" id="ARBA00022737"/>
    </source>
</evidence>
<dbReference type="CDD" id="cd10747">
    <property type="entry name" value="DnaJ_C"/>
    <property type="match status" value="1"/>
</dbReference>
<feature type="binding site" evidence="9">
    <location>
        <position position="194"/>
    </location>
    <ligand>
        <name>Zn(2+)</name>
        <dbReference type="ChEBI" id="CHEBI:29105"/>
        <label>2</label>
    </ligand>
</feature>
<evidence type="ECO:0000256" key="2">
    <source>
        <dbReference type="ARBA" id="ARBA00022705"/>
    </source>
</evidence>
<dbReference type="SUPFAM" id="SSF57938">
    <property type="entry name" value="DnaJ/Hsp40 cysteine-rich domain"/>
    <property type="match status" value="1"/>
</dbReference>
<keyword evidence="2 9" id="KW-0235">DNA replication</keyword>
<dbReference type="EMBL" id="JAKVPY010000017">
    <property type="protein sequence ID" value="MCH4564272.1"/>
    <property type="molecule type" value="Genomic_DNA"/>
</dbReference>
<feature type="domain" description="J" evidence="11">
    <location>
        <begin position="5"/>
        <end position="70"/>
    </location>
</feature>
<accession>A0ABS9RWQ8</accession>
<evidence type="ECO:0000256" key="5">
    <source>
        <dbReference type="ARBA" id="ARBA00022771"/>
    </source>
</evidence>
<comment type="similarity">
    <text evidence="9">Belongs to the DnaJ family.</text>
</comment>
<sequence length="385" mass="41556">MSKRDYYEVLGVERGADQKDIKKAYRRLAQKFHPDRNPDDDTAAAKFREVSEAYEVLTDSEKRAAYDQFGHAGVDGQAGGFGAGGFGGAGAGAGAGGFSDIFGDVFGDIFGGGGGRRNPHAPARGSDLRYNLELDLESAVTGTTVDIRVPRHVECERCDGHGAEPGSSKETCPTCNGHGQVRMQQGFFAVQQTCPTCHGSGQHIKVPCHKCNGEGRVRETRTLSVKIPAGVDTGDRIRLNGEGEAGINGGPPGDLYVQVHIKPHHIFQRDGRNLQCEVPINFIDAALGGELEVPTLDGRVKLKIPPETQTGKLFRLRGKGVKPVRGGPPGDLLCRVVVETPVNLKEDQKELLRQLQESLGEGNSHSPRKTSFFDGVKKFFEDMKP</sequence>
<evidence type="ECO:0000256" key="10">
    <source>
        <dbReference type="PROSITE-ProRule" id="PRU00546"/>
    </source>
</evidence>
<keyword evidence="14" id="KW-1185">Reference proteome</keyword>
<protein>
    <recommendedName>
        <fullName evidence="9">Chaperone protein DnaJ</fullName>
    </recommendedName>
</protein>
<dbReference type="PROSITE" id="PS51188">
    <property type="entry name" value="ZF_CR"/>
    <property type="match status" value="1"/>
</dbReference>
<comment type="cofactor">
    <cofactor evidence="9">
        <name>Zn(2+)</name>
        <dbReference type="ChEBI" id="CHEBI:29105"/>
    </cofactor>
    <text evidence="9">Binds 2 Zn(2+) ions per monomer.</text>
</comment>
<dbReference type="Pfam" id="PF00684">
    <property type="entry name" value="DnaJ_CXXCXGXG"/>
    <property type="match status" value="1"/>
</dbReference>
<dbReference type="InterPro" id="IPR036869">
    <property type="entry name" value="J_dom_sf"/>
</dbReference>
<feature type="binding site" evidence="9">
    <location>
        <position position="208"/>
    </location>
    <ligand>
        <name>Zn(2+)</name>
        <dbReference type="ChEBI" id="CHEBI:29105"/>
        <label>1</label>
    </ligand>
</feature>
<evidence type="ECO:0000256" key="1">
    <source>
        <dbReference type="ARBA" id="ARBA00022490"/>
    </source>
</evidence>
<gene>
    <name evidence="9 13" type="primary">dnaJ</name>
    <name evidence="13" type="ORF">MKP05_14250</name>
</gene>
<dbReference type="PROSITE" id="PS50076">
    <property type="entry name" value="DNAJ_2"/>
    <property type="match status" value="1"/>
</dbReference>
<feature type="binding site" evidence="9">
    <location>
        <position position="175"/>
    </location>
    <ligand>
        <name>Zn(2+)</name>
        <dbReference type="ChEBI" id="CHEBI:29105"/>
        <label>2</label>
    </ligand>
</feature>
<evidence type="ECO:0000259" key="12">
    <source>
        <dbReference type="PROSITE" id="PS51188"/>
    </source>
</evidence>
<dbReference type="Pfam" id="PF00226">
    <property type="entry name" value="DnaJ"/>
    <property type="match status" value="1"/>
</dbReference>
<dbReference type="PRINTS" id="PR00625">
    <property type="entry name" value="JDOMAIN"/>
</dbReference>
<comment type="subunit">
    <text evidence="9">Homodimer.</text>
</comment>
<evidence type="ECO:0000259" key="11">
    <source>
        <dbReference type="PROSITE" id="PS50076"/>
    </source>
</evidence>
<dbReference type="Gene3D" id="2.60.260.20">
    <property type="entry name" value="Urease metallochaperone UreE, N-terminal domain"/>
    <property type="match status" value="2"/>
</dbReference>
<dbReference type="InterPro" id="IPR001623">
    <property type="entry name" value="DnaJ_domain"/>
</dbReference>
<keyword evidence="7 9" id="KW-0346">Stress response</keyword>
<dbReference type="Gene3D" id="1.10.287.110">
    <property type="entry name" value="DnaJ domain"/>
    <property type="match status" value="1"/>
</dbReference>
<dbReference type="InterPro" id="IPR008971">
    <property type="entry name" value="HSP40/DnaJ_pept-bd"/>
</dbReference>
<dbReference type="GO" id="GO:0016491">
    <property type="term" value="F:oxidoreductase activity"/>
    <property type="evidence" value="ECO:0007669"/>
    <property type="project" value="UniProtKB-KW"/>
</dbReference>
<dbReference type="RefSeq" id="WP_240568931.1">
    <property type="nucleotide sequence ID" value="NZ_JAKVPY010000017.1"/>
</dbReference>
<feature type="repeat" description="CXXCXGXG motif" evidence="9">
    <location>
        <begin position="172"/>
        <end position="179"/>
    </location>
</feature>
<evidence type="ECO:0000256" key="8">
    <source>
        <dbReference type="ARBA" id="ARBA00023186"/>
    </source>
</evidence>
<comment type="caution">
    <text evidence="13">The sequence shown here is derived from an EMBL/GenBank/DDBJ whole genome shotgun (WGS) entry which is preliminary data.</text>
</comment>
<feature type="repeat" description="CXXCXGXG motif" evidence="9">
    <location>
        <begin position="208"/>
        <end position="215"/>
    </location>
</feature>
<name>A0ABS9RWQ8_9GAMM</name>
<keyword evidence="13" id="KW-0560">Oxidoreductase</keyword>
<evidence type="ECO:0000313" key="14">
    <source>
        <dbReference type="Proteomes" id="UP001202117"/>
    </source>
</evidence>
<dbReference type="SUPFAM" id="SSF49493">
    <property type="entry name" value="HSP40/DnaJ peptide-binding domain"/>
    <property type="match status" value="2"/>
</dbReference>
<keyword evidence="4 9" id="KW-0677">Repeat</keyword>
<dbReference type="PANTHER" id="PTHR43096">
    <property type="entry name" value="DNAJ HOMOLOG 1, MITOCHONDRIAL-RELATED"/>
    <property type="match status" value="1"/>
</dbReference>
<dbReference type="Proteomes" id="UP001202117">
    <property type="component" value="Unassembled WGS sequence"/>
</dbReference>
<comment type="subcellular location">
    <subcellularLocation>
        <location evidence="9">Cytoplasm</location>
    </subcellularLocation>
</comment>
<feature type="repeat" description="CXXCXGXG motif" evidence="9">
    <location>
        <begin position="194"/>
        <end position="201"/>
    </location>
</feature>
<dbReference type="PANTHER" id="PTHR43096:SF48">
    <property type="entry name" value="CHAPERONE PROTEIN DNAJ"/>
    <property type="match status" value="1"/>
</dbReference>
<dbReference type="CDD" id="cd10719">
    <property type="entry name" value="DnaJ_zf"/>
    <property type="match status" value="1"/>
</dbReference>
<reference evidence="13 14" key="1">
    <citation type="submission" date="2022-02" db="EMBL/GenBank/DDBJ databases">
        <title>Halomonas fukangensis sp. nov., a halophilic bacterium isolated from a bulk soil of Kalidium foliatum at Fukang.</title>
        <authorList>
            <person name="Huang Y."/>
        </authorList>
    </citation>
    <scope>NUCLEOTIDE SEQUENCE [LARGE SCALE GENOMIC DNA]</scope>
    <source>
        <strain evidence="13 14">EGI 63088</strain>
    </source>
</reference>
<dbReference type="NCBIfam" id="TIGR02349">
    <property type="entry name" value="DnaJ_bact"/>
    <property type="match status" value="1"/>
</dbReference>
<dbReference type="SMART" id="SM00271">
    <property type="entry name" value="DnaJ"/>
    <property type="match status" value="1"/>
</dbReference>
<dbReference type="HAMAP" id="MF_01152">
    <property type="entry name" value="DnaJ"/>
    <property type="match status" value="1"/>
</dbReference>
<evidence type="ECO:0000256" key="3">
    <source>
        <dbReference type="ARBA" id="ARBA00022723"/>
    </source>
</evidence>
<dbReference type="PROSITE" id="PS00636">
    <property type="entry name" value="DNAJ_1"/>
    <property type="match status" value="1"/>
</dbReference>
<keyword evidence="3 9" id="KW-0479">Metal-binding</keyword>
<comment type="function">
    <text evidence="9">Participates actively in the response to hyperosmotic and heat shock by preventing the aggregation of stress-denatured proteins and by disaggregating proteins, also in an autonomous, DnaK-independent fashion. Unfolded proteins bind initially to DnaJ; upon interaction with the DnaJ-bound protein, DnaK hydrolyzes its bound ATP, resulting in the formation of a stable complex. GrpE releases ADP from DnaK; ATP binding to DnaK triggers the release of the substrate protein, thus completing the reaction cycle. Several rounds of ATP-dependent interactions between DnaJ, DnaK and GrpE are required for fully efficient folding. Also involved, together with DnaK and GrpE, in the DNA replication of plasmids through activation of initiation proteins.</text>
</comment>
<dbReference type="InterPro" id="IPR012724">
    <property type="entry name" value="DnaJ"/>
</dbReference>
<feature type="binding site" evidence="9">
    <location>
        <position position="158"/>
    </location>
    <ligand>
        <name>Zn(2+)</name>
        <dbReference type="ChEBI" id="CHEBI:29105"/>
        <label>1</label>
    </ligand>
</feature>
<feature type="binding site" evidence="9">
    <location>
        <position position="172"/>
    </location>
    <ligand>
        <name>Zn(2+)</name>
        <dbReference type="ChEBI" id="CHEBI:29105"/>
        <label>2</label>
    </ligand>
</feature>
<evidence type="ECO:0000313" key="13">
    <source>
        <dbReference type="EMBL" id="MCH4564272.1"/>
    </source>
</evidence>
<keyword evidence="8 9" id="KW-0143">Chaperone</keyword>
<dbReference type="InterPro" id="IPR018253">
    <property type="entry name" value="DnaJ_domain_CS"/>
</dbReference>
<dbReference type="Pfam" id="PF01556">
    <property type="entry name" value="DnaJ_C"/>
    <property type="match status" value="1"/>
</dbReference>
<dbReference type="InterPro" id="IPR001305">
    <property type="entry name" value="HSP_DnaJ_Cys-rich_dom"/>
</dbReference>
<keyword evidence="6 9" id="KW-0862">Zinc</keyword>
<feature type="repeat" description="CXXCXGXG motif" evidence="9">
    <location>
        <begin position="155"/>
        <end position="162"/>
    </location>
</feature>
<dbReference type="InterPro" id="IPR036410">
    <property type="entry name" value="HSP_DnaJ_Cys-rich_dom_sf"/>
</dbReference>
<evidence type="ECO:0000256" key="6">
    <source>
        <dbReference type="ARBA" id="ARBA00022833"/>
    </source>
</evidence>
<dbReference type="CDD" id="cd06257">
    <property type="entry name" value="DnaJ"/>
    <property type="match status" value="1"/>
</dbReference>
<comment type="domain">
    <text evidence="9">The J domain is necessary and sufficient to stimulate DnaK ATPase activity. Zinc center 1 plays an important role in the autonomous, DnaK-independent chaperone activity of DnaJ. Zinc center 2 is essential for interaction with DnaK and for DnaJ activity.</text>
</comment>
<dbReference type="SUPFAM" id="SSF46565">
    <property type="entry name" value="Chaperone J-domain"/>
    <property type="match status" value="1"/>
</dbReference>
<organism evidence="13 14">
    <name type="scientific">Halomonas flagellata</name>
    <dbReference type="NCBI Taxonomy" id="2920385"/>
    <lineage>
        <taxon>Bacteria</taxon>
        <taxon>Pseudomonadati</taxon>
        <taxon>Pseudomonadota</taxon>
        <taxon>Gammaproteobacteria</taxon>
        <taxon>Oceanospirillales</taxon>
        <taxon>Halomonadaceae</taxon>
        <taxon>Halomonas</taxon>
    </lineage>
</organism>
<dbReference type="NCBIfam" id="NF008035">
    <property type="entry name" value="PRK10767.1"/>
    <property type="match status" value="1"/>
</dbReference>
<feature type="binding site" evidence="9">
    <location>
        <position position="155"/>
    </location>
    <ligand>
        <name>Zn(2+)</name>
        <dbReference type="ChEBI" id="CHEBI:29105"/>
        <label>1</label>
    </ligand>
</feature>
<keyword evidence="5 9" id="KW-0863">Zinc-finger</keyword>
<proteinExistence type="inferred from homology"/>
<feature type="binding site" evidence="9">
    <location>
        <position position="211"/>
    </location>
    <ligand>
        <name>Zn(2+)</name>
        <dbReference type="ChEBI" id="CHEBI:29105"/>
        <label>1</label>
    </ligand>
</feature>
<feature type="zinc finger region" description="CR-type" evidence="10">
    <location>
        <begin position="142"/>
        <end position="220"/>
    </location>
</feature>
<feature type="binding site" evidence="9">
    <location>
        <position position="197"/>
    </location>
    <ligand>
        <name>Zn(2+)</name>
        <dbReference type="ChEBI" id="CHEBI:29105"/>
        <label>2</label>
    </ligand>
</feature>
<evidence type="ECO:0000256" key="9">
    <source>
        <dbReference type="HAMAP-Rule" id="MF_01152"/>
    </source>
</evidence>
<dbReference type="InterPro" id="IPR002939">
    <property type="entry name" value="DnaJ_C"/>
</dbReference>